<comment type="subcellular location">
    <subcellularLocation>
        <location evidence="1">Mitochondrion inner membrane</location>
        <topology evidence="1">Multi-pass membrane protein</topology>
    </subcellularLocation>
</comment>
<proteinExistence type="inferred from homology"/>
<comment type="similarity">
    <text evidence="2 21">Belongs to the mitochondrial carrier (TC 2.A.29) family.</text>
</comment>
<evidence type="ECO:0000256" key="11">
    <source>
        <dbReference type="ARBA" id="ARBA00039747"/>
    </source>
</evidence>
<evidence type="ECO:0000256" key="10">
    <source>
        <dbReference type="ARBA" id="ARBA00036018"/>
    </source>
</evidence>
<evidence type="ECO:0000256" key="20">
    <source>
        <dbReference type="PROSITE-ProRule" id="PRU00282"/>
    </source>
</evidence>
<comment type="function">
    <text evidence="13">Transports dicarboxylates across the inner membranes of mitochondria by a counter-exchange mechanism. Can transport 2-oxoadipate (2-oxohexanedioate), 2-oxoglutarate, adipate (hexanedioate), glutarate, and to a lesser extent, pimelate (heptanedioate), 2-oxopimelate (2-oxoheptanedioate), 2-aminoadipate (2-aminohexanedioate), oxaloacetate, and citrate. Plays a central role in catabolism of lysine, hydroxylysine, and tryptophan, by transporting common metabolite intermediates (such as 2-oxoadipate) into the mitochondria, where it is converted into acetyl-CoA and can enter the citric acid (TCA) cycle.</text>
</comment>
<dbReference type="Pfam" id="PF00153">
    <property type="entry name" value="Mito_carr"/>
    <property type="match status" value="3"/>
</dbReference>
<organism evidence="22 23">
    <name type="scientific">Drosophila gunungcola</name>
    <name type="common">fruit fly</name>
    <dbReference type="NCBI Taxonomy" id="103775"/>
    <lineage>
        <taxon>Eukaryota</taxon>
        <taxon>Metazoa</taxon>
        <taxon>Ecdysozoa</taxon>
        <taxon>Arthropoda</taxon>
        <taxon>Hexapoda</taxon>
        <taxon>Insecta</taxon>
        <taxon>Pterygota</taxon>
        <taxon>Neoptera</taxon>
        <taxon>Endopterygota</taxon>
        <taxon>Diptera</taxon>
        <taxon>Brachycera</taxon>
        <taxon>Muscomorpha</taxon>
        <taxon>Ephydroidea</taxon>
        <taxon>Drosophilidae</taxon>
        <taxon>Drosophila</taxon>
        <taxon>Sophophora</taxon>
    </lineage>
</organism>
<comment type="catalytic activity">
    <reaction evidence="17">
        <text>2-oxoheptanedioate(in) + 2-oxoglutarate(out) = 2-oxoheptanedioate(out) + 2-oxoglutarate(in)</text>
        <dbReference type="Rhea" id="RHEA:71755"/>
        <dbReference type="ChEBI" id="CHEBI:16810"/>
        <dbReference type="ChEBI" id="CHEBI:72701"/>
    </reaction>
</comment>
<dbReference type="Proteomes" id="UP001059596">
    <property type="component" value="Unassembled WGS sequence"/>
</dbReference>
<dbReference type="PROSITE" id="PS50920">
    <property type="entry name" value="SOLCAR"/>
    <property type="match status" value="3"/>
</dbReference>
<dbReference type="SUPFAM" id="SSF103506">
    <property type="entry name" value="Mitochondrial carrier"/>
    <property type="match status" value="1"/>
</dbReference>
<evidence type="ECO:0000313" key="23">
    <source>
        <dbReference type="Proteomes" id="UP001059596"/>
    </source>
</evidence>
<comment type="catalytic activity">
    <reaction evidence="16">
        <text>L-2-aminoadipate(in) + 2-oxoglutarate(out) = L-2-aminoadipate(out) + 2-oxoglutarate(in)</text>
        <dbReference type="Rhea" id="RHEA:71747"/>
        <dbReference type="ChEBI" id="CHEBI:16810"/>
        <dbReference type="ChEBI" id="CHEBI:58672"/>
    </reaction>
</comment>
<evidence type="ECO:0000256" key="16">
    <source>
        <dbReference type="ARBA" id="ARBA00048303"/>
    </source>
</evidence>
<sequence length="300" mass="33646">MPIFCEASARPEAHYQFLAGGLSGFLEVVCLHPLDVVRSRMQLQGTRSVRGEVLYRGPLHAMASMYRHEGLTAFWKGIVPPVCVETPKRGAKFLMYELFKPYFYFGAPQPTPLTHAMAGTLAGTLESFVVNPFEVVKITQQANRLERLSTLSVVRSIIKHDGWGFEGLYRGITALMARNAVFHFGFFGFYNAIKDWVPISQDSGSELLRKVTIAGFASCLAGVMSFTLDMAKCRIQGPQPVKGEVKYRWTIATIRTTFREEGFRALFKGLSSMLMKVVPGGAMLLVSYDYIYEFLKTTNY</sequence>
<comment type="catalytic activity">
    <reaction evidence="19">
        <text>hexanedioate(in) + 2-oxoglutarate(out) = hexanedioate(out) + 2-oxoglutarate(in)</text>
        <dbReference type="Rhea" id="RHEA:71743"/>
        <dbReference type="ChEBI" id="CHEBI:16810"/>
        <dbReference type="ChEBI" id="CHEBI:17128"/>
    </reaction>
</comment>
<evidence type="ECO:0000256" key="9">
    <source>
        <dbReference type="ARBA" id="ARBA00023136"/>
    </source>
</evidence>
<keyword evidence="8" id="KW-0496">Mitochondrion</keyword>
<keyword evidence="23" id="KW-1185">Reference proteome</keyword>
<comment type="catalytic activity">
    <reaction evidence="15">
        <text>citrate(in) + 2-oxoglutarate(out) = citrate(out) + 2-oxoglutarate(in)</text>
        <dbReference type="Rhea" id="RHEA:71763"/>
        <dbReference type="ChEBI" id="CHEBI:16810"/>
        <dbReference type="ChEBI" id="CHEBI:16947"/>
    </reaction>
</comment>
<evidence type="ECO:0000256" key="7">
    <source>
        <dbReference type="ARBA" id="ARBA00022989"/>
    </source>
</evidence>
<comment type="catalytic activity">
    <reaction evidence="14">
        <text>heptanedioate(in) + 2-oxoglutarate(out) = heptanedioate(out) + 2-oxoglutarate(in)</text>
        <dbReference type="Rhea" id="RHEA:71759"/>
        <dbReference type="ChEBI" id="CHEBI:16810"/>
        <dbReference type="ChEBI" id="CHEBI:36165"/>
    </reaction>
</comment>
<name>A0A9P9YU16_9MUSC</name>
<keyword evidence="7" id="KW-1133">Transmembrane helix</keyword>
<comment type="caution">
    <text evidence="22">The sequence shown here is derived from an EMBL/GenBank/DDBJ whole genome shotgun (WGS) entry which is preliminary data.</text>
</comment>
<dbReference type="OrthoDB" id="434783at2759"/>
<evidence type="ECO:0000313" key="22">
    <source>
        <dbReference type="EMBL" id="KAI8042868.1"/>
    </source>
</evidence>
<evidence type="ECO:0000256" key="17">
    <source>
        <dbReference type="ARBA" id="ARBA00048581"/>
    </source>
</evidence>
<dbReference type="InterPro" id="IPR018108">
    <property type="entry name" value="MCP_transmembrane"/>
</dbReference>
<protein>
    <recommendedName>
        <fullName evidence="11">Mitochondrial 2-oxodicarboxylate carrier</fullName>
    </recommendedName>
    <alternativeName>
        <fullName evidence="12">Solute carrier family 25 member 21</fullName>
    </alternativeName>
</protein>
<dbReference type="InterPro" id="IPR051752">
    <property type="entry name" value="Mito_2-oxodicarb_carrier"/>
</dbReference>
<keyword evidence="6" id="KW-0999">Mitochondrion inner membrane</keyword>
<evidence type="ECO:0000256" key="15">
    <source>
        <dbReference type="ARBA" id="ARBA00048003"/>
    </source>
</evidence>
<evidence type="ECO:0000256" key="1">
    <source>
        <dbReference type="ARBA" id="ARBA00004448"/>
    </source>
</evidence>
<keyword evidence="4 20" id="KW-0812">Transmembrane</keyword>
<feature type="repeat" description="Solcar" evidence="20">
    <location>
        <begin position="110"/>
        <end position="196"/>
    </location>
</feature>
<keyword evidence="9 20" id="KW-0472">Membrane</keyword>
<feature type="repeat" description="Solcar" evidence="20">
    <location>
        <begin position="11"/>
        <end position="102"/>
    </location>
</feature>
<dbReference type="GO" id="GO:0005743">
    <property type="term" value="C:mitochondrial inner membrane"/>
    <property type="evidence" value="ECO:0007669"/>
    <property type="project" value="UniProtKB-SubCell"/>
</dbReference>
<evidence type="ECO:0000256" key="5">
    <source>
        <dbReference type="ARBA" id="ARBA00022737"/>
    </source>
</evidence>
<comment type="catalytic activity">
    <reaction evidence="18">
        <text>glutarate(in) + 2-oxoglutarate(out) = glutarate(out) + 2-oxoglutarate(in)</text>
        <dbReference type="Rhea" id="RHEA:71751"/>
        <dbReference type="ChEBI" id="CHEBI:16810"/>
        <dbReference type="ChEBI" id="CHEBI:30921"/>
    </reaction>
</comment>
<dbReference type="PANTHER" id="PTHR46356">
    <property type="entry name" value="MITOCHONDRIAL 2-OXODICARBOXYLATE CARRIER"/>
    <property type="match status" value="1"/>
</dbReference>
<keyword evidence="5" id="KW-0677">Repeat</keyword>
<evidence type="ECO:0000256" key="4">
    <source>
        <dbReference type="ARBA" id="ARBA00022692"/>
    </source>
</evidence>
<accession>A0A9P9YU16</accession>
<evidence type="ECO:0000256" key="18">
    <source>
        <dbReference type="ARBA" id="ARBA00048920"/>
    </source>
</evidence>
<evidence type="ECO:0000256" key="21">
    <source>
        <dbReference type="RuleBase" id="RU000488"/>
    </source>
</evidence>
<evidence type="ECO:0000256" key="12">
    <source>
        <dbReference type="ARBA" id="ARBA00041874"/>
    </source>
</evidence>
<evidence type="ECO:0000256" key="14">
    <source>
        <dbReference type="ARBA" id="ARBA00047537"/>
    </source>
</evidence>
<gene>
    <name evidence="22" type="ORF">M5D96_004191</name>
</gene>
<dbReference type="PANTHER" id="PTHR46356:SF1">
    <property type="entry name" value="MITOCHONDRIAL 2-OXODICARBOXYLATE CARRIER"/>
    <property type="match status" value="1"/>
</dbReference>
<evidence type="ECO:0000256" key="13">
    <source>
        <dbReference type="ARBA" id="ARBA00046087"/>
    </source>
</evidence>
<evidence type="ECO:0000256" key="8">
    <source>
        <dbReference type="ARBA" id="ARBA00023128"/>
    </source>
</evidence>
<evidence type="ECO:0000256" key="2">
    <source>
        <dbReference type="ARBA" id="ARBA00006375"/>
    </source>
</evidence>
<dbReference type="Gene3D" id="1.50.40.10">
    <property type="entry name" value="Mitochondrial carrier domain"/>
    <property type="match status" value="1"/>
</dbReference>
<dbReference type="EMBL" id="JAMKOV010000002">
    <property type="protein sequence ID" value="KAI8042868.1"/>
    <property type="molecule type" value="Genomic_DNA"/>
</dbReference>
<comment type="catalytic activity">
    <reaction evidence="10">
        <text>2-oxoadipate(in) + 2-oxoglutarate(out) = 2-oxoadipate(out) + 2-oxoglutarate(in)</text>
        <dbReference type="Rhea" id="RHEA:71739"/>
        <dbReference type="ChEBI" id="CHEBI:16810"/>
        <dbReference type="ChEBI" id="CHEBI:57499"/>
    </reaction>
</comment>
<dbReference type="InterPro" id="IPR023395">
    <property type="entry name" value="MCP_dom_sf"/>
</dbReference>
<evidence type="ECO:0000256" key="3">
    <source>
        <dbReference type="ARBA" id="ARBA00022448"/>
    </source>
</evidence>
<reference evidence="22" key="1">
    <citation type="journal article" date="2023" name="Genome Biol. Evol.">
        <title>Long-read-based Genome Assembly of Drosophila gunungcola Reveals Fewer Chemosensory Genes in Flower-breeding Species.</title>
        <authorList>
            <person name="Negi A."/>
            <person name="Liao B.Y."/>
            <person name="Yeh S.D."/>
        </authorList>
    </citation>
    <scope>NUCLEOTIDE SEQUENCE</scope>
    <source>
        <strain evidence="22">Sukarami</strain>
    </source>
</reference>
<evidence type="ECO:0000256" key="19">
    <source>
        <dbReference type="ARBA" id="ARBA00048998"/>
    </source>
</evidence>
<feature type="repeat" description="Solcar" evidence="20">
    <location>
        <begin position="209"/>
        <end position="294"/>
    </location>
</feature>
<dbReference type="AlphaFoldDB" id="A0A9P9YU16"/>
<keyword evidence="3 21" id="KW-0813">Transport</keyword>
<evidence type="ECO:0000256" key="6">
    <source>
        <dbReference type="ARBA" id="ARBA00022792"/>
    </source>
</evidence>